<name>A0A0T5VUB7_9SPHI</name>
<keyword evidence="2" id="KW-1185">Reference proteome</keyword>
<sequence length="68" mass="7672">MKKYYVNKNAQSNGDHEVHDENCTYLPSSDNRKYLGEFSSCKGAVTEAKKTYSKSNGCRTCSIDCHTK</sequence>
<protein>
    <submittedName>
        <fullName evidence="1">Uncharacterized protein</fullName>
    </submittedName>
</protein>
<evidence type="ECO:0000313" key="2">
    <source>
        <dbReference type="Proteomes" id="UP000051950"/>
    </source>
</evidence>
<proteinExistence type="predicted"/>
<dbReference type="RefSeq" id="WP_057930874.1">
    <property type="nucleotide sequence ID" value="NZ_LMZQ01000002.1"/>
</dbReference>
<comment type="caution">
    <text evidence="1">The sequence shown here is derived from an EMBL/GenBank/DDBJ whole genome shotgun (WGS) entry which is preliminary data.</text>
</comment>
<reference evidence="1 2" key="1">
    <citation type="submission" date="2015-11" db="EMBL/GenBank/DDBJ databases">
        <title>Sequence of Pedobacter ginsenosidimutans.</title>
        <authorList>
            <person name="Carson E."/>
            <person name="Keyser V."/>
            <person name="Newman J."/>
            <person name="Miller J."/>
        </authorList>
    </citation>
    <scope>NUCLEOTIDE SEQUENCE [LARGE SCALE GENOMIC DNA]</scope>
    <source>
        <strain evidence="1 2">KACC 14530</strain>
    </source>
</reference>
<dbReference type="AlphaFoldDB" id="A0A0T5VUB7"/>
<dbReference type="OrthoDB" id="47198at2"/>
<gene>
    <name evidence="1" type="ORF">ASU31_02735</name>
</gene>
<dbReference type="STRING" id="687842.ASU31_02735"/>
<dbReference type="Proteomes" id="UP000051950">
    <property type="component" value="Unassembled WGS sequence"/>
</dbReference>
<evidence type="ECO:0000313" key="1">
    <source>
        <dbReference type="EMBL" id="KRT17479.1"/>
    </source>
</evidence>
<accession>A0A0T5VUB7</accession>
<dbReference type="EMBL" id="LMZQ01000002">
    <property type="protein sequence ID" value="KRT17479.1"/>
    <property type="molecule type" value="Genomic_DNA"/>
</dbReference>
<organism evidence="1 2">
    <name type="scientific">Pedobacter ginsenosidimutans</name>
    <dbReference type="NCBI Taxonomy" id="687842"/>
    <lineage>
        <taxon>Bacteria</taxon>
        <taxon>Pseudomonadati</taxon>
        <taxon>Bacteroidota</taxon>
        <taxon>Sphingobacteriia</taxon>
        <taxon>Sphingobacteriales</taxon>
        <taxon>Sphingobacteriaceae</taxon>
        <taxon>Pedobacter</taxon>
    </lineage>
</organism>